<evidence type="ECO:0000256" key="3">
    <source>
        <dbReference type="ARBA" id="ARBA00023002"/>
    </source>
</evidence>
<evidence type="ECO:0000313" key="4">
    <source>
        <dbReference type="EMBL" id="TMQ49155.1"/>
    </source>
</evidence>
<dbReference type="Pfam" id="PF03060">
    <property type="entry name" value="NMO"/>
    <property type="match status" value="1"/>
</dbReference>
<reference evidence="4 5" key="1">
    <citation type="journal article" date="2019" name="Nat. Microbiol.">
        <title>Mediterranean grassland soil C-N compound turnover is dependent on rainfall and depth, and is mediated by genomically divergent microorganisms.</title>
        <authorList>
            <person name="Diamond S."/>
            <person name="Andeer P.F."/>
            <person name="Li Z."/>
            <person name="Crits-Christoph A."/>
            <person name="Burstein D."/>
            <person name="Anantharaman K."/>
            <person name="Lane K.R."/>
            <person name="Thomas B.C."/>
            <person name="Pan C."/>
            <person name="Northen T.R."/>
            <person name="Banfield J.F."/>
        </authorList>
    </citation>
    <scope>NUCLEOTIDE SEQUENCE [LARGE SCALE GENOMIC DNA]</scope>
    <source>
        <strain evidence="4">WS_1</strain>
    </source>
</reference>
<proteinExistence type="predicted"/>
<keyword evidence="4" id="KW-0503">Monooxygenase</keyword>
<comment type="caution">
    <text evidence="4">The sequence shown here is derived from an EMBL/GenBank/DDBJ whole genome shotgun (WGS) entry which is preliminary data.</text>
</comment>
<sequence length="316" mass="33800">MRTRISDLLQIRYPIMQAGMIWASGYKLAVACAEAEILGTIGSAGMNQELFRSQIRKAKALTKRRFAVNIPLLRADAAELLEIALAEGIEVIITSAGNPAVLGPRVRKAPGVLWIHVVPSVKHGLKAQDAGADIVVGEGFEAGGHNGVDEITTLALIPQLADALSVPVAAAGGIADGRGFLAAMALGAEGISVGTRFACTQESSSHPNYKQAVAAANDAATVLFAKRIAPVRAIRNPWVERVRQAEASGATREELEKVYGHSHSRKGILEGDVEEGELEAGQSCGLIRDVPKAAEVVRRFVEEYERDLDRIRRFQP</sequence>
<evidence type="ECO:0000256" key="1">
    <source>
        <dbReference type="ARBA" id="ARBA00022630"/>
    </source>
</evidence>
<dbReference type="Proteomes" id="UP000316292">
    <property type="component" value="Unassembled WGS sequence"/>
</dbReference>
<accession>A0A538SCQ4</accession>
<keyword evidence="2" id="KW-0288">FMN</keyword>
<dbReference type="CDD" id="cd04730">
    <property type="entry name" value="NPD_like"/>
    <property type="match status" value="1"/>
</dbReference>
<protein>
    <submittedName>
        <fullName evidence="4">Nitronate monooxygenase</fullName>
    </submittedName>
</protein>
<keyword evidence="1" id="KW-0285">Flavoprotein</keyword>
<dbReference type="PANTHER" id="PTHR32332:SF20">
    <property type="entry name" value="2-NITROPROPANE DIOXYGENASE-LIKE PROTEIN"/>
    <property type="match status" value="1"/>
</dbReference>
<dbReference type="GO" id="GO:0018580">
    <property type="term" value="F:nitronate monooxygenase activity"/>
    <property type="evidence" value="ECO:0007669"/>
    <property type="project" value="InterPro"/>
</dbReference>
<name>A0A538SCQ4_UNCEI</name>
<dbReference type="Gene3D" id="3.20.20.70">
    <property type="entry name" value="Aldolase class I"/>
    <property type="match status" value="1"/>
</dbReference>
<organism evidence="4 5">
    <name type="scientific">Eiseniibacteriota bacterium</name>
    <dbReference type="NCBI Taxonomy" id="2212470"/>
    <lineage>
        <taxon>Bacteria</taxon>
        <taxon>Candidatus Eiseniibacteriota</taxon>
    </lineage>
</organism>
<evidence type="ECO:0000256" key="2">
    <source>
        <dbReference type="ARBA" id="ARBA00022643"/>
    </source>
</evidence>
<dbReference type="InterPro" id="IPR013785">
    <property type="entry name" value="Aldolase_TIM"/>
</dbReference>
<keyword evidence="3" id="KW-0560">Oxidoreductase</keyword>
<dbReference type="PANTHER" id="PTHR32332">
    <property type="entry name" value="2-NITROPROPANE DIOXYGENASE"/>
    <property type="match status" value="1"/>
</dbReference>
<dbReference type="AlphaFoldDB" id="A0A538SCQ4"/>
<gene>
    <name evidence="4" type="ORF">E6K71_05920</name>
</gene>
<dbReference type="EMBL" id="VBOR01000061">
    <property type="protein sequence ID" value="TMQ49155.1"/>
    <property type="molecule type" value="Genomic_DNA"/>
</dbReference>
<dbReference type="SUPFAM" id="SSF51412">
    <property type="entry name" value="Inosine monophosphate dehydrogenase (IMPDH)"/>
    <property type="match status" value="1"/>
</dbReference>
<dbReference type="InterPro" id="IPR004136">
    <property type="entry name" value="NMO"/>
</dbReference>
<evidence type="ECO:0000313" key="5">
    <source>
        <dbReference type="Proteomes" id="UP000316292"/>
    </source>
</evidence>